<protein>
    <submittedName>
        <fullName evidence="2">ABC transporter substrate binding protein</fullName>
    </submittedName>
</protein>
<keyword evidence="3" id="KW-1185">Reference proteome</keyword>
<organism evidence="2 3">
    <name type="scientific">Roseateles paludis</name>
    <dbReference type="NCBI Taxonomy" id="3145238"/>
    <lineage>
        <taxon>Bacteria</taxon>
        <taxon>Pseudomonadati</taxon>
        <taxon>Pseudomonadota</taxon>
        <taxon>Betaproteobacteria</taxon>
        <taxon>Burkholderiales</taxon>
        <taxon>Sphaerotilaceae</taxon>
        <taxon>Roseateles</taxon>
    </lineage>
</organism>
<dbReference type="EMBL" id="JBDPZD010000005">
    <property type="protein sequence ID" value="MEO3693079.1"/>
    <property type="molecule type" value="Genomic_DNA"/>
</dbReference>
<reference evidence="2 3" key="1">
    <citation type="submission" date="2024-05" db="EMBL/GenBank/DDBJ databases">
        <title>Roseateles sp. DJS-2-20 16S ribosomal RNA gene Genome sequencing and assembly.</title>
        <authorList>
            <person name="Woo H."/>
        </authorList>
    </citation>
    <scope>NUCLEOTIDE SEQUENCE [LARGE SCALE GENOMIC DNA]</scope>
    <source>
        <strain evidence="2 3">DJS-2-20</strain>
    </source>
</reference>
<feature type="signal peptide" evidence="1">
    <location>
        <begin position="1"/>
        <end position="24"/>
    </location>
</feature>
<name>A0ABV0G5S3_9BURK</name>
<dbReference type="Pfam" id="PF04392">
    <property type="entry name" value="ABC_sub_bind"/>
    <property type="match status" value="1"/>
</dbReference>
<proteinExistence type="predicted"/>
<comment type="caution">
    <text evidence="2">The sequence shown here is derived from an EMBL/GenBank/DDBJ whole genome shotgun (WGS) entry which is preliminary data.</text>
</comment>
<gene>
    <name evidence="2" type="ORF">ABDJ85_16530</name>
</gene>
<dbReference type="PANTHER" id="PTHR35271:SF1">
    <property type="entry name" value="ABC TRANSPORTER, SUBSTRATE-BINDING LIPOPROTEIN"/>
    <property type="match status" value="1"/>
</dbReference>
<feature type="chain" id="PRO_5045492371" evidence="1">
    <location>
        <begin position="25"/>
        <end position="315"/>
    </location>
</feature>
<evidence type="ECO:0000256" key="1">
    <source>
        <dbReference type="SAM" id="SignalP"/>
    </source>
</evidence>
<dbReference type="PANTHER" id="PTHR35271">
    <property type="entry name" value="ABC TRANSPORTER, SUBSTRATE-BINDING LIPOPROTEIN-RELATED"/>
    <property type="match status" value="1"/>
</dbReference>
<keyword evidence="1" id="KW-0732">Signal</keyword>
<accession>A0ABV0G5S3</accession>
<sequence length="315" mass="33924">MSRRVCLQLGAAAVLQGLHRAAWAAEPSRVVAVAYPELAEPFRQVFTSIVEGVQERLRATVQTYVVTPATSAAELVEDMKRRELKALIGLGRGGMRMAAALSNDLPVLVGCVVSVPEVEARNFPVHSLAPDPVLLLGRLRRLVPAVKRVHVVVDPRVNGWLARLAREGLRADGVELLVQEATDPSVALRLYSQLMAGTEAGRDAVWLPQDPTTVDDNVVLSLVLREAWNRGIPVVSSQVAHVKRGALISMYPDNFEIGRSLATAALKLQSNPKALPPGLQPMRETRSAINVRTAAHLGIELGAAAGTFDMVFPAS</sequence>
<dbReference type="Gene3D" id="3.40.50.2300">
    <property type="match status" value="1"/>
</dbReference>
<dbReference type="InterPro" id="IPR007487">
    <property type="entry name" value="ABC_transpt-TYRBP-like"/>
</dbReference>
<evidence type="ECO:0000313" key="2">
    <source>
        <dbReference type="EMBL" id="MEO3693079.1"/>
    </source>
</evidence>
<dbReference type="Proteomes" id="UP001495147">
    <property type="component" value="Unassembled WGS sequence"/>
</dbReference>
<evidence type="ECO:0000313" key="3">
    <source>
        <dbReference type="Proteomes" id="UP001495147"/>
    </source>
</evidence>
<dbReference type="RefSeq" id="WP_347705899.1">
    <property type="nucleotide sequence ID" value="NZ_JBDPZD010000005.1"/>
</dbReference>